<dbReference type="SUPFAM" id="SSF50104">
    <property type="entry name" value="Translation proteins SH3-like domain"/>
    <property type="match status" value="1"/>
</dbReference>
<keyword evidence="6 10" id="KW-0689">Ribosomal protein</keyword>
<dbReference type="InterPro" id="IPR003256">
    <property type="entry name" value="Ribosomal_uL24"/>
</dbReference>
<keyword evidence="5 10" id="KW-0694">RNA-binding</keyword>
<dbReference type="AlphaFoldDB" id="A0AB35U1L7"/>
<dbReference type="NCBIfam" id="TIGR01079">
    <property type="entry name" value="rplX_bact"/>
    <property type="match status" value="1"/>
</dbReference>
<dbReference type="FunFam" id="2.30.30.30:FF:000004">
    <property type="entry name" value="50S ribosomal protein L24"/>
    <property type="match status" value="1"/>
</dbReference>
<dbReference type="InterPro" id="IPR041988">
    <property type="entry name" value="Ribosomal_uL24_KOW"/>
</dbReference>
<dbReference type="Pfam" id="PF17136">
    <property type="entry name" value="ribosomal_L24"/>
    <property type="match status" value="1"/>
</dbReference>
<dbReference type="Pfam" id="PF00467">
    <property type="entry name" value="KOW"/>
    <property type="match status" value="1"/>
</dbReference>
<evidence type="ECO:0000256" key="7">
    <source>
        <dbReference type="ARBA" id="ARBA00023274"/>
    </source>
</evidence>
<evidence type="ECO:0000256" key="8">
    <source>
        <dbReference type="ARBA" id="ARBA00035206"/>
    </source>
</evidence>
<dbReference type="InterPro" id="IPR014722">
    <property type="entry name" value="Rib_uL2_dom2"/>
</dbReference>
<dbReference type="CDD" id="cd06089">
    <property type="entry name" value="KOW_RPL26"/>
    <property type="match status" value="1"/>
</dbReference>
<comment type="function">
    <text evidence="9 10">One of the proteins that surrounds the polypeptide exit tunnel on the outside of the subunit.</text>
</comment>
<reference evidence="12 13" key="1">
    <citation type="submission" date="2022-03" db="EMBL/GenBank/DDBJ databases">
        <title>Novel taxa within the pig intestine.</title>
        <authorList>
            <person name="Wylensek D."/>
            <person name="Bishof K."/>
            <person name="Afrizal A."/>
            <person name="Clavel T."/>
        </authorList>
    </citation>
    <scope>NUCLEOTIDE SEQUENCE [LARGE SCALE GENOMIC DNA]</scope>
    <source>
        <strain evidence="12 13">CLA-KB-P133</strain>
    </source>
</reference>
<dbReference type="Proteomes" id="UP001286174">
    <property type="component" value="Unassembled WGS sequence"/>
</dbReference>
<dbReference type="HAMAP" id="MF_01326_B">
    <property type="entry name" value="Ribosomal_uL24_B"/>
    <property type="match status" value="1"/>
</dbReference>
<feature type="domain" description="KOW" evidence="11">
    <location>
        <begin position="2"/>
        <end position="29"/>
    </location>
</feature>
<evidence type="ECO:0000256" key="5">
    <source>
        <dbReference type="ARBA" id="ARBA00022884"/>
    </source>
</evidence>
<comment type="function">
    <text evidence="1 10">One of two assembly initiator proteins, it binds directly to the 5'-end of the 23S rRNA, where it nucleates assembly of the 50S subunit.</text>
</comment>
<comment type="caution">
    <text evidence="12">The sequence shown here is derived from an EMBL/GenBank/DDBJ whole genome shotgun (WGS) entry which is preliminary data.</text>
</comment>
<dbReference type="GO" id="GO:1990904">
    <property type="term" value="C:ribonucleoprotein complex"/>
    <property type="evidence" value="ECO:0007669"/>
    <property type="project" value="UniProtKB-KW"/>
</dbReference>
<dbReference type="GO" id="GO:0006412">
    <property type="term" value="P:translation"/>
    <property type="evidence" value="ECO:0007669"/>
    <property type="project" value="UniProtKB-UniRule"/>
</dbReference>
<keyword evidence="13" id="KW-1185">Reference proteome</keyword>
<evidence type="ECO:0000256" key="4">
    <source>
        <dbReference type="ARBA" id="ARBA00022730"/>
    </source>
</evidence>
<sequence length="107" mass="11712">MKIKTGDEVKVISGHYKGTVSTVKAVFPKENKVIVEGVNMVKKSLKPSQANPEGGIVEKEAKIDASNVMLYDKKAKAASRVGWKVAEDGTKTRYFKKSGNEVKEAKK</sequence>
<evidence type="ECO:0000313" key="12">
    <source>
        <dbReference type="EMBL" id="MDX8419607.1"/>
    </source>
</evidence>
<proteinExistence type="inferred from homology"/>
<dbReference type="EMBL" id="JALBUR010000011">
    <property type="protein sequence ID" value="MDX8419607.1"/>
    <property type="molecule type" value="Genomic_DNA"/>
</dbReference>
<protein>
    <recommendedName>
        <fullName evidence="8 10">Large ribosomal subunit protein uL24</fullName>
    </recommendedName>
</protein>
<gene>
    <name evidence="10 12" type="primary">rplX</name>
    <name evidence="12" type="ORF">MOZ60_05825</name>
</gene>
<evidence type="ECO:0000256" key="6">
    <source>
        <dbReference type="ARBA" id="ARBA00022980"/>
    </source>
</evidence>
<evidence type="ECO:0000256" key="3">
    <source>
        <dbReference type="ARBA" id="ARBA00011838"/>
    </source>
</evidence>
<evidence type="ECO:0000313" key="13">
    <source>
        <dbReference type="Proteomes" id="UP001286174"/>
    </source>
</evidence>
<organism evidence="12 13">
    <name type="scientific">Grylomicrobium aquisgranensis</name>
    <dbReference type="NCBI Taxonomy" id="2926318"/>
    <lineage>
        <taxon>Bacteria</taxon>
        <taxon>Bacillati</taxon>
        <taxon>Bacillota</taxon>
        <taxon>Erysipelotrichia</taxon>
        <taxon>Erysipelotrichales</taxon>
        <taxon>Erysipelotrichaceae</taxon>
        <taxon>Grylomicrobium</taxon>
    </lineage>
</organism>
<comment type="similarity">
    <text evidence="2 10">Belongs to the universal ribosomal protein uL24 family.</text>
</comment>
<dbReference type="InterPro" id="IPR008991">
    <property type="entry name" value="Translation_prot_SH3-like_sf"/>
</dbReference>
<dbReference type="GO" id="GO:0003735">
    <property type="term" value="F:structural constituent of ribosome"/>
    <property type="evidence" value="ECO:0007669"/>
    <property type="project" value="InterPro"/>
</dbReference>
<dbReference type="GO" id="GO:0019843">
    <property type="term" value="F:rRNA binding"/>
    <property type="evidence" value="ECO:0007669"/>
    <property type="project" value="UniProtKB-UniRule"/>
</dbReference>
<dbReference type="PANTHER" id="PTHR12903">
    <property type="entry name" value="MITOCHONDRIAL RIBOSOMAL PROTEIN L24"/>
    <property type="match status" value="1"/>
</dbReference>
<evidence type="ECO:0000259" key="11">
    <source>
        <dbReference type="SMART" id="SM00739"/>
    </source>
</evidence>
<dbReference type="SMART" id="SM00739">
    <property type="entry name" value="KOW"/>
    <property type="match status" value="1"/>
</dbReference>
<dbReference type="InterPro" id="IPR005824">
    <property type="entry name" value="KOW"/>
</dbReference>
<dbReference type="InterPro" id="IPR057264">
    <property type="entry name" value="Ribosomal_uL24_C"/>
</dbReference>
<dbReference type="Gene3D" id="2.30.30.30">
    <property type="match status" value="1"/>
</dbReference>
<keyword evidence="4 10" id="KW-0699">rRNA-binding</keyword>
<evidence type="ECO:0000256" key="10">
    <source>
        <dbReference type="HAMAP-Rule" id="MF_01326"/>
    </source>
</evidence>
<keyword evidence="7 10" id="KW-0687">Ribonucleoprotein</keyword>
<dbReference type="GO" id="GO:0005840">
    <property type="term" value="C:ribosome"/>
    <property type="evidence" value="ECO:0007669"/>
    <property type="project" value="UniProtKB-KW"/>
</dbReference>
<accession>A0AB35U1L7</accession>
<comment type="subunit">
    <text evidence="3 10">Part of the 50S ribosomal subunit.</text>
</comment>
<name>A0AB35U1L7_9FIRM</name>
<evidence type="ECO:0000256" key="9">
    <source>
        <dbReference type="ARBA" id="ARBA00058688"/>
    </source>
</evidence>
<evidence type="ECO:0000256" key="2">
    <source>
        <dbReference type="ARBA" id="ARBA00010618"/>
    </source>
</evidence>
<dbReference type="RefSeq" id="WP_277655192.1">
    <property type="nucleotide sequence ID" value="NZ_JALBUR010000011.1"/>
</dbReference>
<evidence type="ECO:0000256" key="1">
    <source>
        <dbReference type="ARBA" id="ARBA00004072"/>
    </source>
</evidence>